<reference evidence="2 3" key="1">
    <citation type="submission" date="2018-03" db="EMBL/GenBank/DDBJ databases">
        <title>Genomic Encyclopedia of Archaeal and Bacterial Type Strains, Phase II (KMG-II): from individual species to whole genera.</title>
        <authorList>
            <person name="Goeker M."/>
        </authorList>
    </citation>
    <scope>NUCLEOTIDE SEQUENCE [LARGE SCALE GENOMIC DNA]</scope>
    <source>
        <strain evidence="2 3">DSM 29328</strain>
    </source>
</reference>
<gene>
    <name evidence="2" type="ORF">CLV78_1011022</name>
</gene>
<proteinExistence type="predicted"/>
<dbReference type="InterPro" id="IPR002514">
    <property type="entry name" value="Transposase_8"/>
</dbReference>
<feature type="coiled-coil region" evidence="1">
    <location>
        <begin position="53"/>
        <end position="80"/>
    </location>
</feature>
<dbReference type="AlphaFoldDB" id="A0A2T0S0F6"/>
<evidence type="ECO:0000313" key="2">
    <source>
        <dbReference type="EMBL" id="PRY26917.1"/>
    </source>
</evidence>
<dbReference type="SUPFAM" id="SSF46689">
    <property type="entry name" value="Homeodomain-like"/>
    <property type="match status" value="1"/>
</dbReference>
<name>A0A2T0S0F6_9RHOB</name>
<dbReference type="GO" id="GO:0004803">
    <property type="term" value="F:transposase activity"/>
    <property type="evidence" value="ECO:0007669"/>
    <property type="project" value="InterPro"/>
</dbReference>
<protein>
    <submittedName>
        <fullName evidence="2">Transposase</fullName>
    </submittedName>
</protein>
<dbReference type="InterPro" id="IPR009057">
    <property type="entry name" value="Homeodomain-like_sf"/>
</dbReference>
<organism evidence="2 3">
    <name type="scientific">Aliiruegeria haliotis</name>
    <dbReference type="NCBI Taxonomy" id="1280846"/>
    <lineage>
        <taxon>Bacteria</taxon>
        <taxon>Pseudomonadati</taxon>
        <taxon>Pseudomonadota</taxon>
        <taxon>Alphaproteobacteria</taxon>
        <taxon>Rhodobacterales</taxon>
        <taxon>Roseobacteraceae</taxon>
        <taxon>Aliiruegeria</taxon>
    </lineage>
</organism>
<comment type="caution">
    <text evidence="2">The sequence shown here is derived from an EMBL/GenBank/DDBJ whole genome shotgun (WGS) entry which is preliminary data.</text>
</comment>
<dbReference type="Pfam" id="PF01527">
    <property type="entry name" value="HTH_Tnp_1"/>
    <property type="match status" value="1"/>
</dbReference>
<evidence type="ECO:0000256" key="1">
    <source>
        <dbReference type="SAM" id="Coils"/>
    </source>
</evidence>
<sequence>MANKRPKPEEIVPKSRQVEVLTGQGMPRLDAIRQICVTEQTYYRWKKKYGGMGTDQLRELKRLQKENERLRKAVSDLTLDKLILAEAAKGSFVRHCA</sequence>
<dbReference type="GO" id="GO:0006313">
    <property type="term" value="P:DNA transposition"/>
    <property type="evidence" value="ECO:0007669"/>
    <property type="project" value="InterPro"/>
</dbReference>
<keyword evidence="1" id="KW-0175">Coiled coil</keyword>
<evidence type="ECO:0000313" key="3">
    <source>
        <dbReference type="Proteomes" id="UP000239480"/>
    </source>
</evidence>
<keyword evidence="3" id="KW-1185">Reference proteome</keyword>
<dbReference type="Proteomes" id="UP000239480">
    <property type="component" value="Unassembled WGS sequence"/>
</dbReference>
<dbReference type="GO" id="GO:0003677">
    <property type="term" value="F:DNA binding"/>
    <property type="evidence" value="ECO:0007669"/>
    <property type="project" value="InterPro"/>
</dbReference>
<dbReference type="EMBL" id="PVTD01000001">
    <property type="protein sequence ID" value="PRY26917.1"/>
    <property type="molecule type" value="Genomic_DNA"/>
</dbReference>
<accession>A0A2T0S0F6</accession>